<comment type="caution">
    <text evidence="2">The sequence shown here is derived from an EMBL/GenBank/DDBJ whole genome shotgun (WGS) entry which is preliminary data.</text>
</comment>
<dbReference type="InterPro" id="IPR043519">
    <property type="entry name" value="NT_sf"/>
</dbReference>
<accession>A0A7X1CEP3</accession>
<dbReference type="SUPFAM" id="SSF81301">
    <property type="entry name" value="Nucleotidyltransferase"/>
    <property type="match status" value="1"/>
</dbReference>
<feature type="compositionally biased region" description="Low complexity" evidence="1">
    <location>
        <begin position="332"/>
        <end position="347"/>
    </location>
</feature>
<dbReference type="EMBL" id="JAARRW010000002">
    <property type="protein sequence ID" value="MBC1561566.1"/>
    <property type="molecule type" value="Genomic_DNA"/>
</dbReference>
<reference evidence="2 3" key="1">
    <citation type="submission" date="2020-03" db="EMBL/GenBank/DDBJ databases">
        <title>Soil Listeria distribution.</title>
        <authorList>
            <person name="Liao J."/>
            <person name="Wiedmann M."/>
        </authorList>
    </citation>
    <scope>NUCLEOTIDE SEQUENCE [LARGE SCALE GENOMIC DNA]</scope>
    <source>
        <strain evidence="2 3">FSL L7-1387</strain>
    </source>
</reference>
<dbReference type="GO" id="GO:0016740">
    <property type="term" value="F:transferase activity"/>
    <property type="evidence" value="ECO:0007669"/>
    <property type="project" value="UniProtKB-KW"/>
</dbReference>
<proteinExistence type="predicted"/>
<dbReference type="Pfam" id="PF18144">
    <property type="entry name" value="SMODS"/>
    <property type="match status" value="1"/>
</dbReference>
<feature type="region of interest" description="Disordered" evidence="1">
    <location>
        <begin position="330"/>
        <end position="361"/>
    </location>
</feature>
<dbReference type="AlphaFoldDB" id="A0A7X1CEP3"/>
<dbReference type="Gene3D" id="3.30.460.10">
    <property type="entry name" value="Beta Polymerase, domain 2"/>
    <property type="match status" value="1"/>
</dbReference>
<evidence type="ECO:0000313" key="2">
    <source>
        <dbReference type="EMBL" id="MBC1561566.1"/>
    </source>
</evidence>
<evidence type="ECO:0000313" key="3">
    <source>
        <dbReference type="Proteomes" id="UP000541955"/>
    </source>
</evidence>
<organism evidence="2 3">
    <name type="scientific">Listeria booriae</name>
    <dbReference type="NCBI Taxonomy" id="1552123"/>
    <lineage>
        <taxon>Bacteria</taxon>
        <taxon>Bacillati</taxon>
        <taxon>Bacillota</taxon>
        <taxon>Bacilli</taxon>
        <taxon>Bacillales</taxon>
        <taxon>Listeriaceae</taxon>
        <taxon>Listeria</taxon>
    </lineage>
</organism>
<protein>
    <submittedName>
        <fullName evidence="2">Nucleotidyltransferase</fullName>
    </submittedName>
</protein>
<name>A0A7X1CEP3_9LIST</name>
<dbReference type="RefSeq" id="WP_185428930.1">
    <property type="nucleotide sequence ID" value="NZ_JAARRW010000002.1"/>
</dbReference>
<gene>
    <name evidence="2" type="ORF">HB902_05750</name>
</gene>
<keyword evidence="2" id="KW-0808">Transferase</keyword>
<dbReference type="Proteomes" id="UP000541955">
    <property type="component" value="Unassembled WGS sequence"/>
</dbReference>
<sequence length="361" mass="41203">MVTVNSYFTDFLKNIRLTQNQIKDLARGHNTLRSRLLADEDLSKIIETTFLQGSYKRNTAVKPKGGKRSDVDIIVVTNIEADTVTPNEALEVFTPFLDKYYADKYTINQRSIGIELSYVDLDLVITAKIKDTDTLSFMKNEGRKMTRGLQKMINTEEYYNSVLGDLVIKMNSEEKKDPEPILIPDMNDNVWSLTNPLAQIYWTIEKNKACNGNYINVVKTLKWWKKHHDTPKYPKGYPLEHIIGQTCPNDIETVAQGITATLEEIVRKYPTKPMLIDHGVKEHDVFGRITEDEYGEFYDLIKEAASIARKAIDESDLSTSVDYWRDLLGTEFPPSNTPPSTNNKFTPRNSPTEDIGSARFG</sequence>
<evidence type="ECO:0000256" key="1">
    <source>
        <dbReference type="SAM" id="MobiDB-lite"/>
    </source>
</evidence>